<evidence type="ECO:0000313" key="1">
    <source>
        <dbReference type="EMBL" id="KAJ9654040.1"/>
    </source>
</evidence>
<dbReference type="EMBL" id="JAPDRQ010000133">
    <property type="protein sequence ID" value="KAJ9654040.1"/>
    <property type="molecule type" value="Genomic_DNA"/>
</dbReference>
<accession>A0ACC3A1Q9</accession>
<keyword evidence="2" id="KW-1185">Reference proteome</keyword>
<protein>
    <submittedName>
        <fullName evidence="1">Uncharacterized protein</fullName>
    </submittedName>
</protein>
<proteinExistence type="predicted"/>
<gene>
    <name evidence="1" type="ORF">H2198_006839</name>
</gene>
<evidence type="ECO:0000313" key="2">
    <source>
        <dbReference type="Proteomes" id="UP001172386"/>
    </source>
</evidence>
<reference evidence="1" key="1">
    <citation type="submission" date="2022-10" db="EMBL/GenBank/DDBJ databases">
        <title>Culturing micro-colonial fungi from biological soil crusts in the Mojave desert and describing Neophaeococcomyces mojavensis, and introducing the new genera and species Taxawa tesnikishii.</title>
        <authorList>
            <person name="Kurbessoian T."/>
            <person name="Stajich J.E."/>
        </authorList>
    </citation>
    <scope>NUCLEOTIDE SEQUENCE</scope>
    <source>
        <strain evidence="1">JES_112</strain>
    </source>
</reference>
<dbReference type="Proteomes" id="UP001172386">
    <property type="component" value="Unassembled WGS sequence"/>
</dbReference>
<comment type="caution">
    <text evidence="1">The sequence shown here is derived from an EMBL/GenBank/DDBJ whole genome shotgun (WGS) entry which is preliminary data.</text>
</comment>
<sequence length="459" mass="50366">MSRIPASLLPGSLRPARARHLHLARNRLFSTTIQRQADFTHAIIGGGAVGLAIARHLALSHPDTSTLLIERHGMIGSETSSRNSEVIHAGLYYGLNTLKTDLCLRGKEALYALCRRHGIPHRNTRKWIIAQDAQQMGELEKVHQFAEEVGYDKVPTRFLSRREIEEREPDVRAEAGVLESESTGIIDSHTFMQFLEADFLDHGGTEVLHTSVRRIERMPAGGYKIYTRTNDPLEAASGGSAALEETEDFIEVETVINSAGLAAIPLSNSLLPAHRHIKPHYAKGTYFSYSASHPKPKTLLYPAPVPGLGGLGTHLTLDMAGRVRFGPDVEWIESPDAPGALTPNSSRIKEALDMIATYLPSIDRSAIDLDYCGIRPKLGRTSGTAGPTFADFYIKEEKEDGFPGFVNLLGIESPGLTSSLAIAEYVEGMLYGSQSGHGQDVEDAKRRGREGQKNFDFHH</sequence>
<organism evidence="1 2">
    <name type="scientific">Neophaeococcomyces mojaviensis</name>
    <dbReference type="NCBI Taxonomy" id="3383035"/>
    <lineage>
        <taxon>Eukaryota</taxon>
        <taxon>Fungi</taxon>
        <taxon>Dikarya</taxon>
        <taxon>Ascomycota</taxon>
        <taxon>Pezizomycotina</taxon>
        <taxon>Eurotiomycetes</taxon>
        <taxon>Chaetothyriomycetidae</taxon>
        <taxon>Chaetothyriales</taxon>
        <taxon>Chaetothyriales incertae sedis</taxon>
        <taxon>Neophaeococcomyces</taxon>
    </lineage>
</organism>
<name>A0ACC3A1Q9_9EURO</name>